<evidence type="ECO:0000313" key="2">
    <source>
        <dbReference type="EMBL" id="EGG51432.1"/>
    </source>
</evidence>
<evidence type="ECO:0000256" key="1">
    <source>
        <dbReference type="SAM" id="Phobius"/>
    </source>
</evidence>
<name>F3QWY2_9BACT</name>
<comment type="caution">
    <text evidence="2">The sequence shown here is derived from an EMBL/GenBank/DDBJ whole genome shotgun (WGS) entry which is preliminary data.</text>
</comment>
<dbReference type="HOGENOM" id="CLU_1936002_0_0_10"/>
<reference evidence="2 3" key="1">
    <citation type="submission" date="2011-02" db="EMBL/GenBank/DDBJ databases">
        <authorList>
            <person name="Weinstock G."/>
            <person name="Sodergren E."/>
            <person name="Clifton S."/>
            <person name="Fulton L."/>
            <person name="Fulton B."/>
            <person name="Courtney L."/>
            <person name="Fronick C."/>
            <person name="Harrison M."/>
            <person name="Strong C."/>
            <person name="Farmer C."/>
            <person name="Delahaunty K."/>
            <person name="Markovic C."/>
            <person name="Hall O."/>
            <person name="Minx P."/>
            <person name="Tomlinson C."/>
            <person name="Mitreva M."/>
            <person name="Hou S."/>
            <person name="Chen J."/>
            <person name="Wollam A."/>
            <person name="Pepin K.H."/>
            <person name="Johnson M."/>
            <person name="Bhonagiri V."/>
            <person name="Zhang X."/>
            <person name="Suruliraj S."/>
            <person name="Warren W."/>
            <person name="Chinwalla A."/>
            <person name="Mardis E.R."/>
            <person name="Wilson R.K."/>
        </authorList>
    </citation>
    <scope>NUCLEOTIDE SEQUENCE [LARGE SCALE GENOMIC DNA]</scope>
    <source>
        <strain evidence="2 3">YIT 11841</strain>
    </source>
</reference>
<feature type="transmembrane region" description="Helical" evidence="1">
    <location>
        <begin position="12"/>
        <end position="33"/>
    </location>
</feature>
<keyword evidence="1" id="KW-0472">Membrane</keyword>
<proteinExistence type="predicted"/>
<evidence type="ECO:0000313" key="3">
    <source>
        <dbReference type="Proteomes" id="UP000005546"/>
    </source>
</evidence>
<dbReference type="Proteomes" id="UP000005546">
    <property type="component" value="Unassembled WGS sequence"/>
</dbReference>
<gene>
    <name evidence="2" type="ORF">HMPREF9442_02716</name>
</gene>
<dbReference type="STRING" id="762982.HMPREF9442_02716"/>
<keyword evidence="3" id="KW-1185">Reference proteome</keyword>
<dbReference type="AlphaFoldDB" id="F3QWY2"/>
<dbReference type="OrthoDB" id="1046515at2"/>
<dbReference type="EMBL" id="AFBR01000083">
    <property type="protein sequence ID" value="EGG51432.1"/>
    <property type="molecule type" value="Genomic_DNA"/>
</dbReference>
<dbReference type="GeneID" id="98398238"/>
<sequence>MKKRRANPNKGIMFGIMAMAVVVLAVVVFFWMWCFPDGTHGTEEARTEYRISLDEGFRGDSVLFQINDSVVFSRRVAADSLEVVVAVPDKENLLMVVRPEADAVSSFELPSEGGRVVLRNHDETVSMEAF</sequence>
<keyword evidence="1" id="KW-1133">Transmembrane helix</keyword>
<accession>F3QWY2</accession>
<organism evidence="2 3">
    <name type="scientific">Paraprevotella xylaniphila YIT 11841</name>
    <dbReference type="NCBI Taxonomy" id="762982"/>
    <lineage>
        <taxon>Bacteria</taxon>
        <taxon>Pseudomonadati</taxon>
        <taxon>Bacteroidota</taxon>
        <taxon>Bacteroidia</taxon>
        <taxon>Bacteroidales</taxon>
        <taxon>Prevotellaceae</taxon>
        <taxon>Paraprevotella</taxon>
    </lineage>
</organism>
<keyword evidence="1" id="KW-0812">Transmembrane</keyword>
<dbReference type="RefSeq" id="WP_008628913.1">
    <property type="nucleotide sequence ID" value="NZ_GL883879.1"/>
</dbReference>
<protein>
    <submittedName>
        <fullName evidence="2">Conserved domain protein</fullName>
    </submittedName>
</protein>